<protein>
    <recommendedName>
        <fullName evidence="2">ABC transporter substrate-binding protein PnrA-like domain-containing protein</fullName>
    </recommendedName>
</protein>
<gene>
    <name evidence="3" type="ORF">METZ01_LOCUS92633</name>
</gene>
<dbReference type="GO" id="GO:0005886">
    <property type="term" value="C:plasma membrane"/>
    <property type="evidence" value="ECO:0007669"/>
    <property type="project" value="InterPro"/>
</dbReference>
<sequence length="423" mass="45608">MINRCFADFVENDRPDRVKFKGEPLMRFKLLPLILILLLSLGACSSSGGVDSDSFKLGLILVGPQNDHGWSQAHFEGASYAVSKTGGEVITIDKVNPADSPNVTVPQIVEDMISQGANLILATSDDMKDGILEAAAAHPDTPMIWASGDTAWSDGEDYRSDLKSLGNVMGKMEYGKMIAGCAAALQSDTGNISYLGPLINAETRRLVSSTYLGAKHCWETVKGKSASDLKFKVTWIGFWFNIPGVTQDPTVVVNDFIASGSDVVISGIDTTEAIVVAGQAAASGKTVWAVPYDYEGACSEAPAVCLGVPYFNWGPSYHKIAKSVIDGNFKTSFDWVDPDWDNINDHDSSAIGFMKGDGLTADNSKSLDEFIQKLAKDELNLWRGPINYQDGSAFLADGKEATDKEIWYLPMLLEGIEGASTTE</sequence>
<dbReference type="InterPro" id="IPR003760">
    <property type="entry name" value="PnrA-like"/>
</dbReference>
<dbReference type="InterPro" id="IPR052910">
    <property type="entry name" value="ABC-Purine-Binding"/>
</dbReference>
<reference evidence="3" key="1">
    <citation type="submission" date="2018-05" db="EMBL/GenBank/DDBJ databases">
        <authorList>
            <person name="Lanie J.A."/>
            <person name="Ng W.-L."/>
            <person name="Kazmierczak K.M."/>
            <person name="Andrzejewski T.M."/>
            <person name="Davidsen T.M."/>
            <person name="Wayne K.J."/>
            <person name="Tettelin H."/>
            <person name="Glass J.I."/>
            <person name="Rusch D."/>
            <person name="Podicherti R."/>
            <person name="Tsui H.-C.T."/>
            <person name="Winkler M.E."/>
        </authorList>
    </citation>
    <scope>NUCLEOTIDE SEQUENCE</scope>
</reference>
<accession>A0A381VHD0</accession>
<feature type="domain" description="ABC transporter substrate-binding protein PnrA-like" evidence="2">
    <location>
        <begin position="56"/>
        <end position="201"/>
    </location>
</feature>
<proteinExistence type="predicted"/>
<dbReference type="Gene3D" id="3.40.50.2300">
    <property type="match status" value="2"/>
</dbReference>
<keyword evidence="1" id="KW-0732">Signal</keyword>
<dbReference type="PANTHER" id="PTHR43208:SF1">
    <property type="entry name" value="ABC TRANSPORTER SUBSTRATE-BINDING PROTEIN"/>
    <property type="match status" value="1"/>
</dbReference>
<dbReference type="EMBL" id="UINC01008853">
    <property type="protein sequence ID" value="SVA39779.1"/>
    <property type="molecule type" value="Genomic_DNA"/>
</dbReference>
<dbReference type="AlphaFoldDB" id="A0A381VHD0"/>
<evidence type="ECO:0000313" key="3">
    <source>
        <dbReference type="EMBL" id="SVA39779.1"/>
    </source>
</evidence>
<evidence type="ECO:0000259" key="2">
    <source>
        <dbReference type="Pfam" id="PF02608"/>
    </source>
</evidence>
<organism evidence="3">
    <name type="scientific">marine metagenome</name>
    <dbReference type="NCBI Taxonomy" id="408172"/>
    <lineage>
        <taxon>unclassified sequences</taxon>
        <taxon>metagenomes</taxon>
        <taxon>ecological metagenomes</taxon>
    </lineage>
</organism>
<dbReference type="PANTHER" id="PTHR43208">
    <property type="entry name" value="ABC TRANSPORTER SUBSTRATE-BINDING PROTEIN"/>
    <property type="match status" value="1"/>
</dbReference>
<evidence type="ECO:0000256" key="1">
    <source>
        <dbReference type="ARBA" id="ARBA00022729"/>
    </source>
</evidence>
<dbReference type="Pfam" id="PF02608">
    <property type="entry name" value="Bmp"/>
    <property type="match status" value="1"/>
</dbReference>
<name>A0A381VHD0_9ZZZZ</name>